<dbReference type="UniPathway" id="UPA00232"/>
<keyword evidence="7" id="KW-0503">Monooxygenase</keyword>
<feature type="domain" description="FAD-binding" evidence="9">
    <location>
        <begin position="7"/>
        <end position="357"/>
    </location>
</feature>
<evidence type="ECO:0000313" key="10">
    <source>
        <dbReference type="EMBL" id="SEA78074.1"/>
    </source>
</evidence>
<evidence type="ECO:0000256" key="1">
    <source>
        <dbReference type="ARBA" id="ARBA00001974"/>
    </source>
</evidence>
<gene>
    <name evidence="10" type="ORF">SAMN02745729_10775</name>
</gene>
<dbReference type="GO" id="GO:0019168">
    <property type="term" value="F:2-polyprenylphenol 6-hydroxylase activity"/>
    <property type="evidence" value="ECO:0007669"/>
    <property type="project" value="TreeGrafter"/>
</dbReference>
<dbReference type="OrthoDB" id="9769565at2"/>
<dbReference type="GO" id="GO:0006744">
    <property type="term" value="P:ubiquinone biosynthetic process"/>
    <property type="evidence" value="ECO:0007669"/>
    <property type="project" value="UniProtKB-UniPathway"/>
</dbReference>
<evidence type="ECO:0000256" key="7">
    <source>
        <dbReference type="ARBA" id="ARBA00023033"/>
    </source>
</evidence>
<comment type="subunit">
    <text evidence="8">Component of the Ubi complex metabolon, which regroups five ubiquinone biosynthesis proteins (UbiE, UbiF, UbiG, UbiH and UbiI) and two accessory factors (UbiK and the lipid-binding protein UbiJ).</text>
</comment>
<sequence>MTSSSMTDIVISGAGMVGAALACALAPSGVRIQLLEQRPGSLQQWLAEADAAMTLGRHDARVSALNLASVQLLTSLFAWSGVQARRAAAYTDMEVWDGEGSGRIHFSADALHENCLGYIVENSVILAALHEQLNRFDNVELISDVSLRQLSAPDTDGHRELVLSNGRRIETRLLVGADGAESLTRQLSGIGATEWDYGHHAIVTTVHTEQSHADTCWQRFTEDGPLALLPLAAKNDRTLSIVWSTSPEHAASLMALDEADFCTALGRAFEHRLGRIEGCDERRSIVLRQRHAHRYAETGLALVGDAAHTIHPLAGQGVNLGFMDAAALAEVLLAAKARGESWTDEAVLRRFQRQRRSANLTMAAAMEGFRRLFAPRPPVVRLLRSCGMNLTDRLEPLKQHLVLQAMGLSGERPALAWRPTI</sequence>
<dbReference type="InterPro" id="IPR051205">
    <property type="entry name" value="UbiH/COQ6_monooxygenase"/>
</dbReference>
<comment type="similarity">
    <text evidence="3">Belongs to the UbiH/COQ6 family.</text>
</comment>
<keyword evidence="11" id="KW-1185">Reference proteome</keyword>
<evidence type="ECO:0000256" key="3">
    <source>
        <dbReference type="ARBA" id="ARBA00005349"/>
    </source>
</evidence>
<dbReference type="InterPro" id="IPR018168">
    <property type="entry name" value="Ubi_Hdrlase_CS"/>
</dbReference>
<dbReference type="PANTHER" id="PTHR43876">
    <property type="entry name" value="UBIQUINONE BIOSYNTHESIS MONOOXYGENASE COQ6, MITOCHONDRIAL"/>
    <property type="match status" value="1"/>
</dbReference>
<dbReference type="EMBL" id="FNRJ01000007">
    <property type="protein sequence ID" value="SEA78074.1"/>
    <property type="molecule type" value="Genomic_DNA"/>
</dbReference>
<dbReference type="PRINTS" id="PR00420">
    <property type="entry name" value="RNGMNOXGNASE"/>
</dbReference>
<dbReference type="RefSeq" id="WP_091826344.1">
    <property type="nucleotide sequence ID" value="NZ_FNRJ01000007.1"/>
</dbReference>
<dbReference type="InterPro" id="IPR002938">
    <property type="entry name" value="FAD-bd"/>
</dbReference>
<keyword evidence="4" id="KW-0285">Flavoprotein</keyword>
<evidence type="ECO:0000256" key="6">
    <source>
        <dbReference type="ARBA" id="ARBA00023002"/>
    </source>
</evidence>
<evidence type="ECO:0000259" key="9">
    <source>
        <dbReference type="Pfam" id="PF01494"/>
    </source>
</evidence>
<evidence type="ECO:0000256" key="2">
    <source>
        <dbReference type="ARBA" id="ARBA00004749"/>
    </source>
</evidence>
<dbReference type="InterPro" id="IPR036188">
    <property type="entry name" value="FAD/NAD-bd_sf"/>
</dbReference>
<evidence type="ECO:0000256" key="8">
    <source>
        <dbReference type="ARBA" id="ARBA00065734"/>
    </source>
</evidence>
<dbReference type="SUPFAM" id="SSF51905">
    <property type="entry name" value="FAD/NAD(P)-binding domain"/>
    <property type="match status" value="1"/>
</dbReference>
<evidence type="ECO:0000256" key="5">
    <source>
        <dbReference type="ARBA" id="ARBA00022827"/>
    </source>
</evidence>
<proteinExistence type="inferred from homology"/>
<name>A0A1H4DZ74_9GAMM</name>
<keyword evidence="6" id="KW-0560">Oxidoreductase</keyword>
<dbReference type="GO" id="GO:0071949">
    <property type="term" value="F:FAD binding"/>
    <property type="evidence" value="ECO:0007669"/>
    <property type="project" value="InterPro"/>
</dbReference>
<dbReference type="NCBIfam" id="TIGR01988">
    <property type="entry name" value="Ubi-OHases"/>
    <property type="match status" value="1"/>
</dbReference>
<comment type="cofactor">
    <cofactor evidence="1">
        <name>FAD</name>
        <dbReference type="ChEBI" id="CHEBI:57692"/>
    </cofactor>
</comment>
<dbReference type="InterPro" id="IPR010971">
    <property type="entry name" value="UbiH/COQ6"/>
</dbReference>
<keyword evidence="5" id="KW-0274">FAD</keyword>
<dbReference type="PROSITE" id="PS01304">
    <property type="entry name" value="UBIH"/>
    <property type="match status" value="1"/>
</dbReference>
<accession>A0A1H4DZ74</accession>
<comment type="pathway">
    <text evidence="2">Cofactor biosynthesis; ubiquinone biosynthesis.</text>
</comment>
<dbReference type="FunFam" id="3.50.50.60:FF:000021">
    <property type="entry name" value="Ubiquinone biosynthesis monooxygenase COQ6"/>
    <property type="match status" value="1"/>
</dbReference>
<protein>
    <submittedName>
        <fullName evidence="10">2-octaprenylphenol hydroxylase</fullName>
    </submittedName>
</protein>
<dbReference type="STRING" id="1122198.SAMN02745729_10775"/>
<reference evidence="11" key="1">
    <citation type="submission" date="2016-10" db="EMBL/GenBank/DDBJ databases">
        <authorList>
            <person name="Varghese N."/>
            <person name="Submissions S."/>
        </authorList>
    </citation>
    <scope>NUCLEOTIDE SEQUENCE [LARGE SCALE GENOMIC DNA]</scope>
    <source>
        <strain evidence="11">DSM 11526</strain>
    </source>
</reference>
<dbReference type="Gene3D" id="3.50.50.60">
    <property type="entry name" value="FAD/NAD(P)-binding domain"/>
    <property type="match status" value="2"/>
</dbReference>
<evidence type="ECO:0000313" key="11">
    <source>
        <dbReference type="Proteomes" id="UP000242469"/>
    </source>
</evidence>
<dbReference type="AlphaFoldDB" id="A0A1H4DZ74"/>
<dbReference type="GO" id="GO:0110142">
    <property type="term" value="C:ubiquinone biosynthesis complex"/>
    <property type="evidence" value="ECO:0007669"/>
    <property type="project" value="UniProtKB-ARBA"/>
</dbReference>
<dbReference type="Proteomes" id="UP000242469">
    <property type="component" value="Unassembled WGS sequence"/>
</dbReference>
<evidence type="ECO:0000256" key="4">
    <source>
        <dbReference type="ARBA" id="ARBA00022630"/>
    </source>
</evidence>
<organism evidence="10 11">
    <name type="scientific">Marinobacterium iners DSM 11526</name>
    <dbReference type="NCBI Taxonomy" id="1122198"/>
    <lineage>
        <taxon>Bacteria</taxon>
        <taxon>Pseudomonadati</taxon>
        <taxon>Pseudomonadota</taxon>
        <taxon>Gammaproteobacteria</taxon>
        <taxon>Oceanospirillales</taxon>
        <taxon>Oceanospirillaceae</taxon>
        <taxon>Marinobacterium</taxon>
    </lineage>
</organism>
<dbReference type="PANTHER" id="PTHR43876:SF7">
    <property type="entry name" value="UBIQUINONE BIOSYNTHESIS MONOOXYGENASE COQ6, MITOCHONDRIAL"/>
    <property type="match status" value="1"/>
</dbReference>
<dbReference type="Pfam" id="PF01494">
    <property type="entry name" value="FAD_binding_3"/>
    <property type="match status" value="1"/>
</dbReference>